<organism evidence="2 4">
    <name type="scientific">Bifidobacterium imperatoris</name>
    <dbReference type="NCBI Taxonomy" id="2020965"/>
    <lineage>
        <taxon>Bacteria</taxon>
        <taxon>Bacillati</taxon>
        <taxon>Actinomycetota</taxon>
        <taxon>Actinomycetes</taxon>
        <taxon>Bifidobacteriales</taxon>
        <taxon>Bifidobacteriaceae</taxon>
        <taxon>Bifidobacterium</taxon>
    </lineage>
</organism>
<dbReference type="EMBL" id="NMWV01000011">
    <property type="protein sequence ID" value="PLS24949.1"/>
    <property type="molecule type" value="Genomic_DNA"/>
</dbReference>
<feature type="domain" description="HTH cro/C1-type" evidence="1">
    <location>
        <begin position="15"/>
        <end position="69"/>
    </location>
</feature>
<evidence type="ECO:0000313" key="5">
    <source>
        <dbReference type="Proteomes" id="UP000663067"/>
    </source>
</evidence>
<evidence type="ECO:0000313" key="2">
    <source>
        <dbReference type="EMBL" id="PLS24949.1"/>
    </source>
</evidence>
<dbReference type="Proteomes" id="UP000234855">
    <property type="component" value="Unassembled WGS sequence"/>
</dbReference>
<evidence type="ECO:0000313" key="4">
    <source>
        <dbReference type="Proteomes" id="UP000234855"/>
    </source>
</evidence>
<dbReference type="SUPFAM" id="SSF47413">
    <property type="entry name" value="lambda repressor-like DNA-binding domains"/>
    <property type="match status" value="1"/>
</dbReference>
<dbReference type="Proteomes" id="UP000663067">
    <property type="component" value="Chromosome"/>
</dbReference>
<dbReference type="Gene3D" id="1.10.260.40">
    <property type="entry name" value="lambda repressor-like DNA-binding domains"/>
    <property type="match status" value="1"/>
</dbReference>
<dbReference type="EMBL" id="CP071591">
    <property type="protein sequence ID" value="QSY58590.1"/>
    <property type="molecule type" value="Genomic_DNA"/>
</dbReference>
<dbReference type="GO" id="GO:0003677">
    <property type="term" value="F:DNA binding"/>
    <property type="evidence" value="ECO:0007669"/>
    <property type="project" value="InterPro"/>
</dbReference>
<dbReference type="InterPro" id="IPR001387">
    <property type="entry name" value="Cro/C1-type_HTH"/>
</dbReference>
<reference evidence="2 4" key="1">
    <citation type="submission" date="2017-07" db="EMBL/GenBank/DDBJ databases">
        <title>Bifidobacterium novel species.</title>
        <authorList>
            <person name="Lugli G.A."/>
            <person name="Milani C."/>
            <person name="Duranti S."/>
            <person name="Mangifesta M."/>
        </authorList>
    </citation>
    <scope>NUCLEOTIDE SEQUENCE [LARGE SCALE GENOMIC DNA]</scope>
    <source>
        <strain evidence="2 4">45</strain>
    </source>
</reference>
<evidence type="ECO:0000313" key="3">
    <source>
        <dbReference type="EMBL" id="QSY58590.1"/>
    </source>
</evidence>
<evidence type="ECO:0000259" key="1">
    <source>
        <dbReference type="PROSITE" id="PS50943"/>
    </source>
</evidence>
<dbReference type="CDD" id="cd00093">
    <property type="entry name" value="HTH_XRE"/>
    <property type="match status" value="1"/>
</dbReference>
<gene>
    <name evidence="3" type="ORF">BLI708_04830</name>
    <name evidence="2" type="ORF">Tam1G_0805</name>
</gene>
<name>A0A2N5ISL2_9BIFI</name>
<protein>
    <submittedName>
        <fullName evidence="3">Helix-turn-helix transcriptional regulator</fullName>
    </submittedName>
    <submittedName>
        <fullName evidence="2">Phage repressor</fullName>
    </submittedName>
</protein>
<accession>A0A2N5ISL2</accession>
<sequence length="89" mass="10296">MTQVDKQNSITAERVEYLRRMRHLKQNEVAKAAAMSDSLYSHKIHGRTQFMPEELRALADFFNTSVDYLMGRTLDPWPVDNPQPEEATA</sequence>
<dbReference type="SMART" id="SM00530">
    <property type="entry name" value="HTH_XRE"/>
    <property type="match status" value="1"/>
</dbReference>
<dbReference type="InterPro" id="IPR010982">
    <property type="entry name" value="Lambda_DNA-bd_dom_sf"/>
</dbReference>
<keyword evidence="5" id="KW-1185">Reference proteome</keyword>
<dbReference type="Pfam" id="PF01381">
    <property type="entry name" value="HTH_3"/>
    <property type="match status" value="1"/>
</dbReference>
<reference evidence="3 5" key="2">
    <citation type="submission" date="2021-03" db="EMBL/GenBank/DDBJ databases">
        <title>Genome sequencing of Bifidobacterium imperatoris JCM 32708.</title>
        <authorList>
            <person name="Kim J."/>
        </authorList>
    </citation>
    <scope>NUCLEOTIDE SEQUENCE [LARGE SCALE GENOMIC DNA]</scope>
    <source>
        <strain evidence="3 5">JCM 32708</strain>
    </source>
</reference>
<dbReference type="RefSeq" id="WP_101625572.1">
    <property type="nucleotide sequence ID" value="NZ_CP071591.1"/>
</dbReference>
<dbReference type="PROSITE" id="PS50943">
    <property type="entry name" value="HTH_CROC1"/>
    <property type="match status" value="1"/>
</dbReference>
<proteinExistence type="predicted"/>
<dbReference type="AlphaFoldDB" id="A0A2N5ISL2"/>